<dbReference type="EMBL" id="BMJJ01000003">
    <property type="protein sequence ID" value="GGD12499.1"/>
    <property type="molecule type" value="Genomic_DNA"/>
</dbReference>
<evidence type="ECO:0000313" key="1">
    <source>
        <dbReference type="EMBL" id="GGD12499.1"/>
    </source>
</evidence>
<proteinExistence type="predicted"/>
<keyword evidence="2" id="KW-1185">Reference proteome</keyword>
<organism evidence="1 2">
    <name type="scientific">Aureimonas glaciei</name>
    <dbReference type="NCBI Taxonomy" id="1776957"/>
    <lineage>
        <taxon>Bacteria</taxon>
        <taxon>Pseudomonadati</taxon>
        <taxon>Pseudomonadota</taxon>
        <taxon>Alphaproteobacteria</taxon>
        <taxon>Hyphomicrobiales</taxon>
        <taxon>Aurantimonadaceae</taxon>
        <taxon>Aureimonas</taxon>
    </lineage>
</organism>
<sequence length="191" mass="18847">MADETLTVAVEADLSGFDRAMVDLTAKASGFGAAFSAALRGAVSGGRTLDGVLQQLAQRISTLALNAALKPLENALGGVLQGLTGSLGSLFGGGAAASVTPFAKGGVVAAPSYFPNGGGLGLMGEAGAEAILPLKRGADGSLGVSLGEGSGRGAPTIVFNVTATDAASFRRSEAQIQAMLARATQRGRRGL</sequence>
<name>A0A916XU92_9HYPH</name>
<reference evidence="1" key="2">
    <citation type="submission" date="2020-09" db="EMBL/GenBank/DDBJ databases">
        <authorList>
            <person name="Sun Q."/>
            <person name="Zhou Y."/>
        </authorList>
    </citation>
    <scope>NUCLEOTIDE SEQUENCE</scope>
    <source>
        <strain evidence="1">CGMCC 1.15493</strain>
    </source>
</reference>
<dbReference type="RefSeq" id="WP_188849902.1">
    <property type="nucleotide sequence ID" value="NZ_BMJJ01000003.1"/>
</dbReference>
<dbReference type="Proteomes" id="UP000613160">
    <property type="component" value="Unassembled WGS sequence"/>
</dbReference>
<comment type="caution">
    <text evidence="1">The sequence shown here is derived from an EMBL/GenBank/DDBJ whole genome shotgun (WGS) entry which is preliminary data.</text>
</comment>
<accession>A0A916XU92</accession>
<gene>
    <name evidence="1" type="ORF">GCM10011335_14220</name>
</gene>
<evidence type="ECO:0000313" key="2">
    <source>
        <dbReference type="Proteomes" id="UP000613160"/>
    </source>
</evidence>
<protein>
    <submittedName>
        <fullName evidence="1">Tail protein</fullName>
    </submittedName>
</protein>
<reference evidence="1" key="1">
    <citation type="journal article" date="2014" name="Int. J. Syst. Evol. Microbiol.">
        <title>Complete genome sequence of Corynebacterium casei LMG S-19264T (=DSM 44701T), isolated from a smear-ripened cheese.</title>
        <authorList>
            <consortium name="US DOE Joint Genome Institute (JGI-PGF)"/>
            <person name="Walter F."/>
            <person name="Albersmeier A."/>
            <person name="Kalinowski J."/>
            <person name="Ruckert C."/>
        </authorList>
    </citation>
    <scope>NUCLEOTIDE SEQUENCE</scope>
    <source>
        <strain evidence="1">CGMCC 1.15493</strain>
    </source>
</reference>
<dbReference type="AlphaFoldDB" id="A0A916XU92"/>